<feature type="transmembrane region" description="Helical" evidence="17">
    <location>
        <begin position="231"/>
        <end position="252"/>
    </location>
</feature>
<feature type="transmembrane region" description="Helical" evidence="17">
    <location>
        <begin position="327"/>
        <end position="347"/>
    </location>
</feature>
<evidence type="ECO:0000256" key="12">
    <source>
        <dbReference type="ARBA" id="ARBA00044662"/>
    </source>
</evidence>
<evidence type="ECO:0000256" key="8">
    <source>
        <dbReference type="ARBA" id="ARBA00023136"/>
    </source>
</evidence>
<comment type="catalytic activity">
    <reaction evidence="14">
        <text>D-fructose(out) = D-fructose(in)</text>
        <dbReference type="Rhea" id="RHEA:60372"/>
        <dbReference type="ChEBI" id="CHEBI:37721"/>
    </reaction>
    <physiologicalReaction direction="left-to-right" evidence="14">
        <dbReference type="Rhea" id="RHEA:60373"/>
    </physiologicalReaction>
</comment>
<dbReference type="PRINTS" id="PR00171">
    <property type="entry name" value="SUGRTRNSPORT"/>
</dbReference>
<dbReference type="InterPro" id="IPR005828">
    <property type="entry name" value="MFS_sugar_transport-like"/>
</dbReference>
<dbReference type="FunFam" id="1.20.1250.20:FF:000218">
    <property type="entry name" value="facilitated trehalose transporter Tret1"/>
    <property type="match status" value="1"/>
</dbReference>
<evidence type="ECO:0000256" key="10">
    <source>
        <dbReference type="ARBA" id="ARBA00044648"/>
    </source>
</evidence>
<comment type="subunit">
    <text evidence="2">Homodimer.</text>
</comment>
<dbReference type="InterPro" id="IPR005829">
    <property type="entry name" value="Sugar_transporter_CS"/>
</dbReference>
<dbReference type="PROSITE" id="PS50850">
    <property type="entry name" value="MFS"/>
    <property type="match status" value="1"/>
</dbReference>
<dbReference type="GO" id="GO:0005886">
    <property type="term" value="C:plasma membrane"/>
    <property type="evidence" value="ECO:0007669"/>
    <property type="project" value="UniProtKB-SubCell"/>
</dbReference>
<evidence type="ECO:0000313" key="20">
    <source>
        <dbReference type="Proteomes" id="UP000591131"/>
    </source>
</evidence>
<dbReference type="AlphaFoldDB" id="A0A7J6MM15"/>
<evidence type="ECO:0000256" key="15">
    <source>
        <dbReference type="ARBA" id="ARBA00044780"/>
    </source>
</evidence>
<evidence type="ECO:0000256" key="17">
    <source>
        <dbReference type="SAM" id="Phobius"/>
    </source>
</evidence>
<feature type="transmembrane region" description="Helical" evidence="17">
    <location>
        <begin position="20"/>
        <end position="44"/>
    </location>
</feature>
<accession>A0A7J6MM15</accession>
<organism evidence="19 20">
    <name type="scientific">Perkinsus chesapeaki</name>
    <name type="common">Clam parasite</name>
    <name type="synonym">Perkinsus andrewsi</name>
    <dbReference type="NCBI Taxonomy" id="330153"/>
    <lineage>
        <taxon>Eukaryota</taxon>
        <taxon>Sar</taxon>
        <taxon>Alveolata</taxon>
        <taxon>Perkinsozoa</taxon>
        <taxon>Perkinsea</taxon>
        <taxon>Perkinsida</taxon>
        <taxon>Perkinsidae</taxon>
        <taxon>Perkinsus</taxon>
    </lineage>
</organism>
<gene>
    <name evidence="19" type="ORF">FOL47_000269</name>
</gene>
<comment type="subcellular location">
    <subcellularLocation>
        <location evidence="1">Cell membrane</location>
        <topology evidence="1">Multi-pass membrane protein</topology>
    </subcellularLocation>
</comment>
<dbReference type="SUPFAM" id="SSF103473">
    <property type="entry name" value="MFS general substrate transporter"/>
    <property type="match status" value="1"/>
</dbReference>
<protein>
    <recommendedName>
        <fullName evidence="15">Hexose transporter 1</fullName>
    </recommendedName>
</protein>
<reference evidence="19 20" key="1">
    <citation type="submission" date="2020-04" db="EMBL/GenBank/DDBJ databases">
        <title>Perkinsus chesapeaki whole genome sequence.</title>
        <authorList>
            <person name="Bogema D.R."/>
        </authorList>
    </citation>
    <scope>NUCLEOTIDE SEQUENCE [LARGE SCALE GENOMIC DNA]</scope>
    <source>
        <strain evidence="19">ATCC PRA-425</strain>
    </source>
</reference>
<evidence type="ECO:0000256" key="11">
    <source>
        <dbReference type="ARBA" id="ARBA00044656"/>
    </source>
</evidence>
<evidence type="ECO:0000256" key="2">
    <source>
        <dbReference type="ARBA" id="ARBA00011738"/>
    </source>
</evidence>
<comment type="catalytic activity">
    <reaction evidence="13">
        <text>D-glucosamine(out) = D-glucosamine(in)</text>
        <dbReference type="Rhea" id="RHEA:78423"/>
        <dbReference type="ChEBI" id="CHEBI:58723"/>
    </reaction>
    <physiologicalReaction direction="left-to-right" evidence="13">
        <dbReference type="Rhea" id="RHEA:78424"/>
    </physiologicalReaction>
</comment>
<sequence>MLSSPISTLSYLIIALGHSAVILVVFRFFAGIGMGIGSFVTGVYISEIAPTHLRGILGACNQLCYALGASLVYAIGIGTRTNAGSSDPSVNSDTFCDWRTLSYYCMIPCGLLFLALLISPETPRWLATRGRLDEAEKTLAMIRGTSIDDPRLGPEKDILKSVAGHRSNDDDAVCDNNNMSLRSRIKLLFSCKRQCLIACGIQAFTQFIGINALAFYQTTFFQLAGLDDANIMALTVQLVTAVANLIACFLVDRLGRRPLLLWSSLGMALGQFLLGLFFYLDRNGTTTNISWLPILACYIVQIALATGVGPIRWMLSAELFPDEVRGLASSLATTVNWLSAFILIELLTPAVNGTSLQAVFWFFACVGVALALFVWFFIPETKGKSLEDIQKLFASRHTRSASVH</sequence>
<evidence type="ECO:0000256" key="4">
    <source>
        <dbReference type="ARBA" id="ARBA00022475"/>
    </source>
</evidence>
<comment type="catalytic activity">
    <reaction evidence="11">
        <text>D-xylose(out) = D-xylose(in)</text>
        <dbReference type="Rhea" id="RHEA:78427"/>
        <dbReference type="ChEBI" id="CHEBI:53455"/>
    </reaction>
    <physiologicalReaction direction="left-to-right" evidence="11">
        <dbReference type="Rhea" id="RHEA:78428"/>
    </physiologicalReaction>
</comment>
<feature type="transmembrane region" description="Helical" evidence="17">
    <location>
        <begin position="101"/>
        <end position="119"/>
    </location>
</feature>
<evidence type="ECO:0000256" key="14">
    <source>
        <dbReference type="ARBA" id="ARBA00044710"/>
    </source>
</evidence>
<feature type="transmembrane region" description="Helical" evidence="17">
    <location>
        <begin position="359"/>
        <end position="378"/>
    </location>
</feature>
<dbReference type="EMBL" id="JAAPAO010000103">
    <property type="protein sequence ID" value="KAF4672639.1"/>
    <property type="molecule type" value="Genomic_DNA"/>
</dbReference>
<comment type="caution">
    <text evidence="19">The sequence shown here is derived from an EMBL/GenBank/DDBJ whole genome shotgun (WGS) entry which is preliminary data.</text>
</comment>
<keyword evidence="5" id="KW-0762">Sugar transport</keyword>
<evidence type="ECO:0000256" key="1">
    <source>
        <dbReference type="ARBA" id="ARBA00004651"/>
    </source>
</evidence>
<dbReference type="GO" id="GO:0022857">
    <property type="term" value="F:transmembrane transporter activity"/>
    <property type="evidence" value="ECO:0007669"/>
    <property type="project" value="InterPro"/>
</dbReference>
<dbReference type="PANTHER" id="PTHR48021">
    <property type="match status" value="1"/>
</dbReference>
<feature type="domain" description="Major facilitator superfamily (MFS) profile" evidence="18">
    <location>
        <begin position="1"/>
        <end position="382"/>
    </location>
</feature>
<dbReference type="InterPro" id="IPR036259">
    <property type="entry name" value="MFS_trans_sf"/>
</dbReference>
<dbReference type="Pfam" id="PF00083">
    <property type="entry name" value="Sugar_tr"/>
    <property type="match status" value="1"/>
</dbReference>
<name>A0A7J6MM15_PERCH</name>
<dbReference type="Gene3D" id="1.20.1250.20">
    <property type="entry name" value="MFS general substrate transporter like domains"/>
    <property type="match status" value="1"/>
</dbReference>
<evidence type="ECO:0000256" key="3">
    <source>
        <dbReference type="ARBA" id="ARBA00022448"/>
    </source>
</evidence>
<feature type="transmembrane region" description="Helical" evidence="17">
    <location>
        <begin position="291"/>
        <end position="315"/>
    </location>
</feature>
<keyword evidence="7 17" id="KW-1133">Transmembrane helix</keyword>
<dbReference type="OrthoDB" id="425561at2759"/>
<keyword evidence="20" id="KW-1185">Reference proteome</keyword>
<keyword evidence="6 17" id="KW-0812">Transmembrane</keyword>
<dbReference type="PANTHER" id="PTHR48021:SF1">
    <property type="entry name" value="GH07001P-RELATED"/>
    <property type="match status" value="1"/>
</dbReference>
<evidence type="ECO:0000256" key="6">
    <source>
        <dbReference type="ARBA" id="ARBA00022692"/>
    </source>
</evidence>
<feature type="transmembrane region" description="Helical" evidence="17">
    <location>
        <begin position="56"/>
        <end position="81"/>
    </location>
</feature>
<proteinExistence type="inferred from homology"/>
<evidence type="ECO:0000313" key="19">
    <source>
        <dbReference type="EMBL" id="KAF4672639.1"/>
    </source>
</evidence>
<dbReference type="InterPro" id="IPR020846">
    <property type="entry name" value="MFS_dom"/>
</dbReference>
<comment type="catalytic activity">
    <reaction evidence="12">
        <text>D-mannose(out) = D-mannose(in)</text>
        <dbReference type="Rhea" id="RHEA:78391"/>
        <dbReference type="ChEBI" id="CHEBI:4208"/>
    </reaction>
    <physiologicalReaction direction="left-to-right" evidence="12">
        <dbReference type="Rhea" id="RHEA:78392"/>
    </physiologicalReaction>
</comment>
<dbReference type="InterPro" id="IPR050549">
    <property type="entry name" value="MFS_Trehalose_Transporter"/>
</dbReference>
<evidence type="ECO:0000259" key="18">
    <source>
        <dbReference type="PROSITE" id="PS50850"/>
    </source>
</evidence>
<dbReference type="InterPro" id="IPR003663">
    <property type="entry name" value="Sugar/inositol_transpt"/>
</dbReference>
<dbReference type="Proteomes" id="UP000591131">
    <property type="component" value="Unassembled WGS sequence"/>
</dbReference>
<keyword evidence="3 16" id="KW-0813">Transport</keyword>
<evidence type="ECO:0000256" key="9">
    <source>
        <dbReference type="ARBA" id="ARBA00044637"/>
    </source>
</evidence>
<evidence type="ECO:0000256" key="13">
    <source>
        <dbReference type="ARBA" id="ARBA00044668"/>
    </source>
</evidence>
<dbReference type="NCBIfam" id="TIGR00879">
    <property type="entry name" value="SP"/>
    <property type="match status" value="1"/>
</dbReference>
<feature type="transmembrane region" description="Helical" evidence="17">
    <location>
        <begin position="259"/>
        <end position="279"/>
    </location>
</feature>
<feature type="transmembrane region" description="Helical" evidence="17">
    <location>
        <begin position="195"/>
        <end position="216"/>
    </location>
</feature>
<keyword evidence="4" id="KW-1003">Cell membrane</keyword>
<evidence type="ECO:0000256" key="5">
    <source>
        <dbReference type="ARBA" id="ARBA00022597"/>
    </source>
</evidence>
<keyword evidence="8 17" id="KW-0472">Membrane</keyword>
<evidence type="ECO:0000256" key="7">
    <source>
        <dbReference type="ARBA" id="ARBA00022989"/>
    </source>
</evidence>
<comment type="catalytic activity">
    <reaction evidence="10">
        <text>D-glucose(out) = D-glucose(in)</text>
        <dbReference type="Rhea" id="RHEA:60376"/>
        <dbReference type="ChEBI" id="CHEBI:4167"/>
    </reaction>
    <physiologicalReaction direction="left-to-right" evidence="10">
        <dbReference type="Rhea" id="RHEA:60377"/>
    </physiologicalReaction>
</comment>
<comment type="similarity">
    <text evidence="16">Belongs to the major facilitator superfamily. Sugar transporter (TC 2.A.1.1) family.</text>
</comment>
<evidence type="ECO:0000256" key="16">
    <source>
        <dbReference type="RuleBase" id="RU003346"/>
    </source>
</evidence>
<dbReference type="PROSITE" id="PS00217">
    <property type="entry name" value="SUGAR_TRANSPORT_2"/>
    <property type="match status" value="1"/>
</dbReference>
<comment type="catalytic activity">
    <reaction evidence="9">
        <text>D-galactose(in) = D-galactose(out)</text>
        <dbReference type="Rhea" id="RHEA:34915"/>
        <dbReference type="ChEBI" id="CHEBI:4139"/>
    </reaction>
    <physiologicalReaction direction="right-to-left" evidence="9">
        <dbReference type="Rhea" id="RHEA:34917"/>
    </physiologicalReaction>
</comment>